<reference evidence="1 2" key="1">
    <citation type="submission" date="2015-10" db="EMBL/GenBank/DDBJ databases">
        <title>Full genome of DAOMC 229536 Phialocephala scopiformis, a fungal endophyte of spruce producing the potent anti-insectan compound rugulosin.</title>
        <authorList>
            <consortium name="DOE Joint Genome Institute"/>
            <person name="Walker A.K."/>
            <person name="Frasz S.L."/>
            <person name="Seifert K.A."/>
            <person name="Miller J.D."/>
            <person name="Mondo S.J."/>
            <person name="Labutti K."/>
            <person name="Lipzen A."/>
            <person name="Dockter R."/>
            <person name="Kennedy M."/>
            <person name="Grigoriev I.V."/>
            <person name="Spatafora J.W."/>
        </authorList>
    </citation>
    <scope>NUCLEOTIDE SEQUENCE [LARGE SCALE GENOMIC DNA]</scope>
    <source>
        <strain evidence="1 2">CBS 120377</strain>
    </source>
</reference>
<keyword evidence="2" id="KW-1185">Reference proteome</keyword>
<dbReference type="KEGG" id="psco:LY89DRAFT_689357"/>
<dbReference type="GeneID" id="28825620"/>
<dbReference type="AlphaFoldDB" id="A0A194WRV1"/>
<dbReference type="RefSeq" id="XP_018065068.1">
    <property type="nucleotide sequence ID" value="XM_018215894.1"/>
</dbReference>
<dbReference type="Proteomes" id="UP000070700">
    <property type="component" value="Unassembled WGS sequence"/>
</dbReference>
<evidence type="ECO:0000313" key="2">
    <source>
        <dbReference type="Proteomes" id="UP000070700"/>
    </source>
</evidence>
<gene>
    <name evidence="1" type="ORF">LY89DRAFT_689357</name>
</gene>
<protein>
    <submittedName>
        <fullName evidence="1">Uncharacterized protein</fullName>
    </submittedName>
</protein>
<dbReference type="OrthoDB" id="3562136at2759"/>
<name>A0A194WRV1_MOLSC</name>
<accession>A0A194WRV1</accession>
<evidence type="ECO:0000313" key="1">
    <source>
        <dbReference type="EMBL" id="KUJ10713.1"/>
    </source>
</evidence>
<proteinExistence type="predicted"/>
<dbReference type="InParanoid" id="A0A194WRV1"/>
<sequence>MAACNHEKTYSKTPPSLRFLSHNFPYIIPNQALNRFVSRCKLCDLIAAQDRATIAENPPPGINMVEGLERDIDLIEEMIAAGIATKQEEEDLGGLRKELENAIMFTNLRIDEAWLPYWEIWGPGDGPELLLDSLFDDGEDVIDWGA</sequence>
<dbReference type="EMBL" id="KQ947428">
    <property type="protein sequence ID" value="KUJ10713.1"/>
    <property type="molecule type" value="Genomic_DNA"/>
</dbReference>
<organism evidence="1 2">
    <name type="scientific">Mollisia scopiformis</name>
    <name type="common">Conifer needle endophyte fungus</name>
    <name type="synonym">Phialocephala scopiformis</name>
    <dbReference type="NCBI Taxonomy" id="149040"/>
    <lineage>
        <taxon>Eukaryota</taxon>
        <taxon>Fungi</taxon>
        <taxon>Dikarya</taxon>
        <taxon>Ascomycota</taxon>
        <taxon>Pezizomycotina</taxon>
        <taxon>Leotiomycetes</taxon>
        <taxon>Helotiales</taxon>
        <taxon>Mollisiaceae</taxon>
        <taxon>Mollisia</taxon>
    </lineage>
</organism>